<sequence length="278" mass="29274">MTDRARPISEALAADLWVDTPEPAAEPIAPITRQRVTQEAIVAASPLLRSRWDQDNEQVDGVSEAQLEAATEDSDDEDRPISVTVRSSGTRATASTSATAHSATSRARSSRAEAAEGLEDNDDEDDVGAPAPLEAGADDLDTPGLMELPPPARPVPTAQERRRRSRSRGRSGDLVVAPMKTHLPQAPEAATDLLRDPVPPVVPVLGASPGPASARRHRGRGLRWSLFALVMLPLCAGLAAVVLGQPGSSAGGTPEAAEQRPHRTAPPPSRHRFNVVGG</sequence>
<feature type="compositionally biased region" description="Low complexity" evidence="1">
    <location>
        <begin position="86"/>
        <end position="107"/>
    </location>
</feature>
<keyword evidence="2" id="KW-0472">Membrane</keyword>
<evidence type="ECO:0000256" key="2">
    <source>
        <dbReference type="SAM" id="Phobius"/>
    </source>
</evidence>
<name>A0ABU9BHB0_9BURK</name>
<keyword evidence="2" id="KW-0812">Transmembrane</keyword>
<feature type="compositionally biased region" description="Acidic residues" evidence="1">
    <location>
        <begin position="116"/>
        <end position="127"/>
    </location>
</feature>
<proteinExistence type="predicted"/>
<accession>A0ABU9BHB0</accession>
<dbReference type="Proteomes" id="UP001371218">
    <property type="component" value="Unassembled WGS sequence"/>
</dbReference>
<comment type="caution">
    <text evidence="3">The sequence shown here is derived from an EMBL/GenBank/DDBJ whole genome shotgun (WGS) entry which is preliminary data.</text>
</comment>
<dbReference type="EMBL" id="JBBUTG010000001">
    <property type="protein sequence ID" value="MEK8029332.1"/>
    <property type="molecule type" value="Genomic_DNA"/>
</dbReference>
<feature type="compositionally biased region" description="Basic residues" evidence="1">
    <location>
        <begin position="269"/>
        <end position="278"/>
    </location>
</feature>
<organism evidence="3 4">
    <name type="scientific">Ideonella lacteola</name>
    <dbReference type="NCBI Taxonomy" id="2984193"/>
    <lineage>
        <taxon>Bacteria</taxon>
        <taxon>Pseudomonadati</taxon>
        <taxon>Pseudomonadota</taxon>
        <taxon>Betaproteobacteria</taxon>
        <taxon>Burkholderiales</taxon>
        <taxon>Sphaerotilaceae</taxon>
        <taxon>Ideonella</taxon>
    </lineage>
</organism>
<evidence type="ECO:0000256" key="1">
    <source>
        <dbReference type="SAM" id="MobiDB-lite"/>
    </source>
</evidence>
<feature type="region of interest" description="Disordered" evidence="1">
    <location>
        <begin position="45"/>
        <end position="174"/>
    </location>
</feature>
<gene>
    <name evidence="3" type="ORF">AACH06_00750</name>
</gene>
<keyword evidence="2" id="KW-1133">Transmembrane helix</keyword>
<protein>
    <submittedName>
        <fullName evidence="3">Uncharacterized protein</fullName>
    </submittedName>
</protein>
<evidence type="ECO:0000313" key="3">
    <source>
        <dbReference type="EMBL" id="MEK8029332.1"/>
    </source>
</evidence>
<evidence type="ECO:0000313" key="4">
    <source>
        <dbReference type="Proteomes" id="UP001371218"/>
    </source>
</evidence>
<feature type="transmembrane region" description="Helical" evidence="2">
    <location>
        <begin position="224"/>
        <end position="244"/>
    </location>
</feature>
<keyword evidence="4" id="KW-1185">Reference proteome</keyword>
<dbReference type="RefSeq" id="WP_341423673.1">
    <property type="nucleotide sequence ID" value="NZ_JBBUTG010000001.1"/>
</dbReference>
<feature type="region of interest" description="Disordered" evidence="1">
    <location>
        <begin position="248"/>
        <end position="278"/>
    </location>
</feature>
<reference evidence="3 4" key="1">
    <citation type="submission" date="2024-04" db="EMBL/GenBank/DDBJ databases">
        <title>Novel species of the genus Ideonella isolated from streams.</title>
        <authorList>
            <person name="Lu H."/>
        </authorList>
    </citation>
    <scope>NUCLEOTIDE SEQUENCE [LARGE SCALE GENOMIC DNA]</scope>
    <source>
        <strain evidence="3 4">DXS29W</strain>
    </source>
</reference>